<evidence type="ECO:0000256" key="1">
    <source>
        <dbReference type="SAM" id="MobiDB-lite"/>
    </source>
</evidence>
<evidence type="ECO:0000313" key="4">
    <source>
        <dbReference type="EMBL" id="RPA96456.1"/>
    </source>
</evidence>
<keyword evidence="2" id="KW-0812">Transmembrane</keyword>
<organism evidence="4 5">
    <name type="scientific">Choiromyces venosus 120613-1</name>
    <dbReference type="NCBI Taxonomy" id="1336337"/>
    <lineage>
        <taxon>Eukaryota</taxon>
        <taxon>Fungi</taxon>
        <taxon>Dikarya</taxon>
        <taxon>Ascomycota</taxon>
        <taxon>Pezizomycotina</taxon>
        <taxon>Pezizomycetes</taxon>
        <taxon>Pezizales</taxon>
        <taxon>Tuberaceae</taxon>
        <taxon>Choiromyces</taxon>
    </lineage>
</organism>
<feature type="region of interest" description="Disordered" evidence="1">
    <location>
        <begin position="191"/>
        <end position="263"/>
    </location>
</feature>
<feature type="transmembrane region" description="Helical" evidence="2">
    <location>
        <begin position="410"/>
        <end position="429"/>
    </location>
</feature>
<evidence type="ECO:0000256" key="2">
    <source>
        <dbReference type="SAM" id="Phobius"/>
    </source>
</evidence>
<dbReference type="Proteomes" id="UP000276215">
    <property type="component" value="Unassembled WGS sequence"/>
</dbReference>
<accession>A0A3N4JDU8</accession>
<dbReference type="EMBL" id="ML120414">
    <property type="protein sequence ID" value="RPA96456.1"/>
    <property type="molecule type" value="Genomic_DNA"/>
</dbReference>
<evidence type="ECO:0000313" key="5">
    <source>
        <dbReference type="Proteomes" id="UP000276215"/>
    </source>
</evidence>
<keyword evidence="2" id="KW-0472">Membrane</keyword>
<reference evidence="4 5" key="1">
    <citation type="journal article" date="2018" name="Nat. Ecol. Evol.">
        <title>Pezizomycetes genomes reveal the molecular basis of ectomycorrhizal truffle lifestyle.</title>
        <authorList>
            <person name="Murat C."/>
            <person name="Payen T."/>
            <person name="Noel B."/>
            <person name="Kuo A."/>
            <person name="Morin E."/>
            <person name="Chen J."/>
            <person name="Kohler A."/>
            <person name="Krizsan K."/>
            <person name="Balestrini R."/>
            <person name="Da Silva C."/>
            <person name="Montanini B."/>
            <person name="Hainaut M."/>
            <person name="Levati E."/>
            <person name="Barry K.W."/>
            <person name="Belfiori B."/>
            <person name="Cichocki N."/>
            <person name="Clum A."/>
            <person name="Dockter R.B."/>
            <person name="Fauchery L."/>
            <person name="Guy J."/>
            <person name="Iotti M."/>
            <person name="Le Tacon F."/>
            <person name="Lindquist E.A."/>
            <person name="Lipzen A."/>
            <person name="Malagnac F."/>
            <person name="Mello A."/>
            <person name="Molinier V."/>
            <person name="Miyauchi S."/>
            <person name="Poulain J."/>
            <person name="Riccioni C."/>
            <person name="Rubini A."/>
            <person name="Sitrit Y."/>
            <person name="Splivallo R."/>
            <person name="Traeger S."/>
            <person name="Wang M."/>
            <person name="Zifcakova L."/>
            <person name="Wipf D."/>
            <person name="Zambonelli A."/>
            <person name="Paolocci F."/>
            <person name="Nowrousian M."/>
            <person name="Ottonello S."/>
            <person name="Baldrian P."/>
            <person name="Spatafora J.W."/>
            <person name="Henrissat B."/>
            <person name="Nagy L.G."/>
            <person name="Aury J.M."/>
            <person name="Wincker P."/>
            <person name="Grigoriev I.V."/>
            <person name="Bonfante P."/>
            <person name="Martin F.M."/>
        </authorList>
    </citation>
    <scope>NUCLEOTIDE SEQUENCE [LARGE SCALE GENOMIC DNA]</scope>
    <source>
        <strain evidence="4 5">120613-1</strain>
    </source>
</reference>
<feature type="compositionally biased region" description="Low complexity" evidence="1">
    <location>
        <begin position="239"/>
        <end position="248"/>
    </location>
</feature>
<sequence length="430" mass="47105">MAKKRNTFSTQIMIKWFFIQGIDGGVEVKMIPNLETVDNPWHENWLNRFPFRTSPGCVAPTTIHNNHQTFSHSSVNHFSFLEPGDLCVFQPFVLNPRLFIFFPLVYILRCSGVLHSPTVRHLHCFAILETQGHPRRSFTRDFLQLSTQLRQKETGNSKLTTRTPLKMRNVHLLFSLILSVAAFSASANPTATVSQTTGIARRSDNPSKTTNASNGAPTAGEGDPIEGDATPTDEPTSDQKSGQSGSGKPASTRSKKISADAQPGGVVMQTPALTDGYQIYKIGQPVTFKWNYTSIQASPTAINVEAYCTDGATYFTIAGNISADTTEAVWDTGDYQQSATAKLPVATYTLWIYDSSKDRTAVPSPGYLYGYNSLQFGMYSPKAAVPLKDFQCPACDFNSAGLNDPRTVRALLGMGLVTALTFVWFIAGVL</sequence>
<evidence type="ECO:0000259" key="3">
    <source>
        <dbReference type="Pfam" id="PF23585"/>
    </source>
</evidence>
<dbReference type="OrthoDB" id="2435509at2759"/>
<keyword evidence="5" id="KW-1185">Reference proteome</keyword>
<dbReference type="AlphaFoldDB" id="A0A3N4JDU8"/>
<proteinExistence type="predicted"/>
<feature type="domain" description="DUF7137" evidence="3">
    <location>
        <begin position="261"/>
        <end position="393"/>
    </location>
</feature>
<dbReference type="STRING" id="1336337.A0A3N4JDU8"/>
<keyword evidence="2" id="KW-1133">Transmembrane helix</keyword>
<dbReference type="InterPro" id="IPR055561">
    <property type="entry name" value="DUF7137"/>
</dbReference>
<protein>
    <recommendedName>
        <fullName evidence="3">DUF7137 domain-containing protein</fullName>
    </recommendedName>
</protein>
<dbReference type="PANTHER" id="PTHR42028:SF1">
    <property type="entry name" value="YALI0E30657P"/>
    <property type="match status" value="1"/>
</dbReference>
<name>A0A3N4JDU8_9PEZI</name>
<dbReference type="Pfam" id="PF23585">
    <property type="entry name" value="DUF7137"/>
    <property type="match status" value="1"/>
</dbReference>
<feature type="compositionally biased region" description="Polar residues" evidence="1">
    <location>
        <begin position="206"/>
        <end position="216"/>
    </location>
</feature>
<dbReference type="PANTHER" id="PTHR42028">
    <property type="entry name" value="CHROMOSOME 1, WHOLE GENOME SHOTGUN SEQUENCE"/>
    <property type="match status" value="1"/>
</dbReference>
<gene>
    <name evidence="4" type="ORF">L873DRAFT_1791612</name>
</gene>